<evidence type="ECO:0000313" key="1">
    <source>
        <dbReference type="EMBL" id="KAI4364216.1"/>
    </source>
</evidence>
<protein>
    <submittedName>
        <fullName evidence="1">Uncharacterized protein</fullName>
    </submittedName>
</protein>
<sequence>MPIHENKEGLELLKPVAMEKAGYTVKLKLLSFEASAFLLYTINISKRSLRADKSNGGENPSGGAPTPESSMDTFNPIEANFTHN</sequence>
<gene>
    <name evidence="1" type="ORF">MLD38_020338</name>
</gene>
<dbReference type="EMBL" id="CM042885">
    <property type="protein sequence ID" value="KAI4364216.1"/>
    <property type="molecule type" value="Genomic_DNA"/>
</dbReference>
<name>A0ACB9QCW9_9MYRT</name>
<organism evidence="1 2">
    <name type="scientific">Melastoma candidum</name>
    <dbReference type="NCBI Taxonomy" id="119954"/>
    <lineage>
        <taxon>Eukaryota</taxon>
        <taxon>Viridiplantae</taxon>
        <taxon>Streptophyta</taxon>
        <taxon>Embryophyta</taxon>
        <taxon>Tracheophyta</taxon>
        <taxon>Spermatophyta</taxon>
        <taxon>Magnoliopsida</taxon>
        <taxon>eudicotyledons</taxon>
        <taxon>Gunneridae</taxon>
        <taxon>Pentapetalae</taxon>
        <taxon>rosids</taxon>
        <taxon>malvids</taxon>
        <taxon>Myrtales</taxon>
        <taxon>Melastomataceae</taxon>
        <taxon>Melastomatoideae</taxon>
        <taxon>Melastomateae</taxon>
        <taxon>Melastoma</taxon>
    </lineage>
</organism>
<proteinExistence type="predicted"/>
<evidence type="ECO:0000313" key="2">
    <source>
        <dbReference type="Proteomes" id="UP001057402"/>
    </source>
</evidence>
<dbReference type="Proteomes" id="UP001057402">
    <property type="component" value="Chromosome 6"/>
</dbReference>
<comment type="caution">
    <text evidence="1">The sequence shown here is derived from an EMBL/GenBank/DDBJ whole genome shotgun (WGS) entry which is preliminary data.</text>
</comment>
<accession>A0ACB9QCW9</accession>
<keyword evidence="2" id="KW-1185">Reference proteome</keyword>
<reference evidence="2" key="1">
    <citation type="journal article" date="2023" name="Front. Plant Sci.">
        <title>Chromosomal-level genome assembly of Melastoma candidum provides insights into trichome evolution.</title>
        <authorList>
            <person name="Zhong Y."/>
            <person name="Wu W."/>
            <person name="Sun C."/>
            <person name="Zou P."/>
            <person name="Liu Y."/>
            <person name="Dai S."/>
            <person name="Zhou R."/>
        </authorList>
    </citation>
    <scope>NUCLEOTIDE SEQUENCE [LARGE SCALE GENOMIC DNA]</scope>
</reference>